<dbReference type="Gene3D" id="3.40.630.30">
    <property type="match status" value="1"/>
</dbReference>
<dbReference type="PANTHER" id="PTHR43441:SF2">
    <property type="entry name" value="FAMILY ACETYLTRANSFERASE, PUTATIVE (AFU_ORTHOLOGUE AFUA_7G00850)-RELATED"/>
    <property type="match status" value="1"/>
</dbReference>
<dbReference type="AlphaFoldDB" id="A0A5C8ZFF6"/>
<dbReference type="CDD" id="cd04301">
    <property type="entry name" value="NAT_SF"/>
    <property type="match status" value="1"/>
</dbReference>
<dbReference type="RefSeq" id="WP_147925721.1">
    <property type="nucleotide sequence ID" value="NZ_VKAC01000004.1"/>
</dbReference>
<dbReference type="Pfam" id="PF13302">
    <property type="entry name" value="Acetyltransf_3"/>
    <property type="match status" value="1"/>
</dbReference>
<dbReference type="InterPro" id="IPR016181">
    <property type="entry name" value="Acyl_CoA_acyltransferase"/>
</dbReference>
<evidence type="ECO:0000259" key="1">
    <source>
        <dbReference type="PROSITE" id="PS51186"/>
    </source>
</evidence>
<dbReference type="InterPro" id="IPR000182">
    <property type="entry name" value="GNAT_dom"/>
</dbReference>
<organism evidence="2 3">
    <name type="scientific">Quadrisphaera setariae</name>
    <dbReference type="NCBI Taxonomy" id="2593304"/>
    <lineage>
        <taxon>Bacteria</taxon>
        <taxon>Bacillati</taxon>
        <taxon>Actinomycetota</taxon>
        <taxon>Actinomycetes</taxon>
        <taxon>Kineosporiales</taxon>
        <taxon>Kineosporiaceae</taxon>
        <taxon>Quadrisphaera</taxon>
    </lineage>
</organism>
<evidence type="ECO:0000313" key="3">
    <source>
        <dbReference type="Proteomes" id="UP000321234"/>
    </source>
</evidence>
<keyword evidence="2" id="KW-0808">Transferase</keyword>
<dbReference type="OrthoDB" id="9799321at2"/>
<keyword evidence="3" id="KW-1185">Reference proteome</keyword>
<sequence length="177" mass="19944">MTLSTAPLDLSADAEHLADFLTRQAWPFHVRERWTREQALASAADGSWVGPHTHAHWLLADGERAGLVRFDDVDDGTPLFDLRIDESHRRRGLGTAAVRWLSQHLSDRDPQLQRIEANTRIDNAVMRAVLQRCGFVKESHYRSAWPGEGGRLFDGIGHGLMRADWVSGTTTPVRWDA</sequence>
<dbReference type="EMBL" id="VKAC01000004">
    <property type="protein sequence ID" value="TXR56592.1"/>
    <property type="molecule type" value="Genomic_DNA"/>
</dbReference>
<dbReference type="GO" id="GO:1990189">
    <property type="term" value="F:protein N-terminal-serine acetyltransferase activity"/>
    <property type="evidence" value="ECO:0007669"/>
    <property type="project" value="TreeGrafter"/>
</dbReference>
<dbReference type="GO" id="GO:0008999">
    <property type="term" value="F:protein-N-terminal-alanine acetyltransferase activity"/>
    <property type="evidence" value="ECO:0007669"/>
    <property type="project" value="TreeGrafter"/>
</dbReference>
<proteinExistence type="predicted"/>
<feature type="domain" description="N-acetyltransferase" evidence="1">
    <location>
        <begin position="1"/>
        <end position="166"/>
    </location>
</feature>
<dbReference type="InterPro" id="IPR051908">
    <property type="entry name" value="Ribosomal_N-acetyltransferase"/>
</dbReference>
<comment type="caution">
    <text evidence="2">The sequence shown here is derived from an EMBL/GenBank/DDBJ whole genome shotgun (WGS) entry which is preliminary data.</text>
</comment>
<evidence type="ECO:0000313" key="2">
    <source>
        <dbReference type="EMBL" id="TXR56592.1"/>
    </source>
</evidence>
<dbReference type="SUPFAM" id="SSF55729">
    <property type="entry name" value="Acyl-CoA N-acyltransferases (Nat)"/>
    <property type="match status" value="1"/>
</dbReference>
<gene>
    <name evidence="2" type="ORF">FMM08_07335</name>
</gene>
<reference evidence="2 3" key="1">
    <citation type="submission" date="2019-07" db="EMBL/GenBank/DDBJ databases">
        <title>Quadrisphaera sp. strain DD2A genome sequencing and assembly.</title>
        <authorList>
            <person name="Kim I."/>
        </authorList>
    </citation>
    <scope>NUCLEOTIDE SEQUENCE [LARGE SCALE GENOMIC DNA]</scope>
    <source>
        <strain evidence="2 3">DD2A</strain>
    </source>
</reference>
<accession>A0A5C8ZFF6</accession>
<protein>
    <submittedName>
        <fullName evidence="2">GNAT family N-acetyltransferase</fullName>
    </submittedName>
</protein>
<name>A0A5C8ZFF6_9ACTN</name>
<dbReference type="Proteomes" id="UP000321234">
    <property type="component" value="Unassembled WGS sequence"/>
</dbReference>
<dbReference type="GO" id="GO:0005737">
    <property type="term" value="C:cytoplasm"/>
    <property type="evidence" value="ECO:0007669"/>
    <property type="project" value="TreeGrafter"/>
</dbReference>
<dbReference type="PANTHER" id="PTHR43441">
    <property type="entry name" value="RIBOSOMAL-PROTEIN-SERINE ACETYLTRANSFERASE"/>
    <property type="match status" value="1"/>
</dbReference>
<dbReference type="PROSITE" id="PS51186">
    <property type="entry name" value="GNAT"/>
    <property type="match status" value="1"/>
</dbReference>